<sequence length="129" mass="14332">MEAAWVRQIGSQTPDCIRSEVRQRVRDLLQMVDELPFGHLDSDVYDGIRDRIDRIIELIDGCEDQSDYFALVHKKSLEAVVEEAGFTVPKTAPTLTSTQQTATTQSAASVDDDMQLSVDDAPADADMED</sequence>
<dbReference type="VEuPathDB" id="CryptoDB:Vbra_16037"/>
<dbReference type="Proteomes" id="UP000041254">
    <property type="component" value="Unassembled WGS sequence"/>
</dbReference>
<feature type="compositionally biased region" description="Low complexity" evidence="1">
    <location>
        <begin position="95"/>
        <end position="109"/>
    </location>
</feature>
<organism evidence="2 3">
    <name type="scientific">Vitrella brassicaformis (strain CCMP3155)</name>
    <dbReference type="NCBI Taxonomy" id="1169540"/>
    <lineage>
        <taxon>Eukaryota</taxon>
        <taxon>Sar</taxon>
        <taxon>Alveolata</taxon>
        <taxon>Colpodellida</taxon>
        <taxon>Vitrellaceae</taxon>
        <taxon>Vitrella</taxon>
    </lineage>
</organism>
<gene>
    <name evidence="2" type="ORF">Vbra_16037</name>
</gene>
<dbReference type="InParanoid" id="A0A0G4FST2"/>
<dbReference type="EMBL" id="CDMY01000489">
    <property type="protein sequence ID" value="CEM17501.1"/>
    <property type="molecule type" value="Genomic_DNA"/>
</dbReference>
<protein>
    <submittedName>
        <fullName evidence="2">Uncharacterized protein</fullName>
    </submittedName>
</protein>
<evidence type="ECO:0000256" key="1">
    <source>
        <dbReference type="SAM" id="MobiDB-lite"/>
    </source>
</evidence>
<name>A0A0G4FST2_VITBC</name>
<proteinExistence type="predicted"/>
<evidence type="ECO:0000313" key="3">
    <source>
        <dbReference type="Proteomes" id="UP000041254"/>
    </source>
</evidence>
<dbReference type="AlphaFoldDB" id="A0A0G4FST2"/>
<evidence type="ECO:0000313" key="2">
    <source>
        <dbReference type="EMBL" id="CEM17501.1"/>
    </source>
</evidence>
<feature type="region of interest" description="Disordered" evidence="1">
    <location>
        <begin position="95"/>
        <end position="129"/>
    </location>
</feature>
<accession>A0A0G4FST2</accession>
<reference evidence="2 3" key="1">
    <citation type="submission" date="2014-11" db="EMBL/GenBank/DDBJ databases">
        <authorList>
            <person name="Zhu J."/>
            <person name="Qi W."/>
            <person name="Song R."/>
        </authorList>
    </citation>
    <scope>NUCLEOTIDE SEQUENCE [LARGE SCALE GENOMIC DNA]</scope>
</reference>
<keyword evidence="3" id="KW-1185">Reference proteome</keyword>